<accession>A0A9D1UH43</accession>
<evidence type="ECO:0000313" key="3">
    <source>
        <dbReference type="Proteomes" id="UP000824205"/>
    </source>
</evidence>
<dbReference type="AlphaFoldDB" id="A0A9D1UH43"/>
<comment type="caution">
    <text evidence="2">The sequence shown here is derived from an EMBL/GenBank/DDBJ whole genome shotgun (WGS) entry which is preliminary data.</text>
</comment>
<gene>
    <name evidence="2" type="ORF">IAA48_07745</name>
</gene>
<feature type="domain" description="DUF5107" evidence="1">
    <location>
        <begin position="51"/>
        <end position="323"/>
    </location>
</feature>
<reference evidence="2" key="1">
    <citation type="journal article" date="2021" name="PeerJ">
        <title>Extensive microbial diversity within the chicken gut microbiome revealed by metagenomics and culture.</title>
        <authorList>
            <person name="Gilroy R."/>
            <person name="Ravi A."/>
            <person name="Getino M."/>
            <person name="Pursley I."/>
            <person name="Horton D.L."/>
            <person name="Alikhan N.F."/>
            <person name="Baker D."/>
            <person name="Gharbi K."/>
            <person name="Hall N."/>
            <person name="Watson M."/>
            <person name="Adriaenssens E.M."/>
            <person name="Foster-Nyarko E."/>
            <person name="Jarju S."/>
            <person name="Secka A."/>
            <person name="Antonio M."/>
            <person name="Oren A."/>
            <person name="Chaudhuri R.R."/>
            <person name="La Ragione R."/>
            <person name="Hildebrand F."/>
            <person name="Pallen M.J."/>
        </authorList>
    </citation>
    <scope>NUCLEOTIDE SEQUENCE</scope>
    <source>
        <strain evidence="2">421</strain>
    </source>
</reference>
<sequence>MLTFTHKEYKCSTMGAASSLPDVSYEKTAPSFRSSIEDYEGLFIGYGSRETAYPYTQQNLYKDEVLQSLPVAVLENEYLYAEFLPSLGGRLWKLYDKQHKKDVLYTNDVIRFRNLSIRNAWFSGGVEWNCGIIGHTPFTCSPMYTAEVKGKNGEEVLRFYEFERVRGIYYQMDFWLDKNVLMSCVRITNPNETAVPMYWWSNMATPEYKGGRVAVPAGSAYNNSDGMGIKKSAIPFDGGNDVSYPENIPNTIDYFYDIKESENKFIANVDPNGFGLLQFSGNRLKGRKLFSWGHLEGSAHWQEMLTANAGWYVEIQAGLGKTQYECLPMPPKTAWSFVECYTLANIGKEAVSKPYAEFVNAVDAQVNGMYSSAALDRLCEKAAGDISLQKGTLIYSGSGFGYLNDMLLHNAPKHLEFTPQPDVEPWIGFLNNGSFSGNAHSFAYGNAMEKRLKAACGADDWQIPYQLALIEYDKRDFEKAAKLCEQSLILDHNYMNNHLYAAVLYQLGRPCSYFAAKCIAQKKEDYSVCESIFRLLLKSGCYDEIIKIFPSLGSGVKSSPRLNMYLSMAYLRSGDADKAEETLLKDGGLKLLDFREGDKFLDTLYKGIRKAKYGEKESDITVPKQFDFIVFKPVK</sequence>
<dbReference type="Proteomes" id="UP000824205">
    <property type="component" value="Unassembled WGS sequence"/>
</dbReference>
<reference evidence="2" key="2">
    <citation type="submission" date="2021-04" db="EMBL/GenBank/DDBJ databases">
        <authorList>
            <person name="Gilroy R."/>
        </authorList>
    </citation>
    <scope>NUCLEOTIDE SEQUENCE</scope>
    <source>
        <strain evidence="2">421</strain>
    </source>
</reference>
<dbReference type="InterPro" id="IPR033396">
    <property type="entry name" value="DUF5107"/>
</dbReference>
<dbReference type="Gene3D" id="1.25.40.10">
    <property type="entry name" value="Tetratricopeptide repeat domain"/>
    <property type="match status" value="1"/>
</dbReference>
<organism evidence="2 3">
    <name type="scientific">Candidatus Eubacterium faecipullorum</name>
    <dbReference type="NCBI Taxonomy" id="2838571"/>
    <lineage>
        <taxon>Bacteria</taxon>
        <taxon>Bacillati</taxon>
        <taxon>Bacillota</taxon>
        <taxon>Clostridia</taxon>
        <taxon>Eubacteriales</taxon>
        <taxon>Eubacteriaceae</taxon>
        <taxon>Eubacterium</taxon>
    </lineage>
</organism>
<dbReference type="EMBL" id="DXGE01000034">
    <property type="protein sequence ID" value="HIW86371.1"/>
    <property type="molecule type" value="Genomic_DNA"/>
</dbReference>
<protein>
    <submittedName>
        <fullName evidence="2">DUF5107 domain-containing protein</fullName>
    </submittedName>
</protein>
<dbReference type="Pfam" id="PF17128">
    <property type="entry name" value="DUF5107"/>
    <property type="match status" value="1"/>
</dbReference>
<proteinExistence type="predicted"/>
<dbReference type="InterPro" id="IPR011990">
    <property type="entry name" value="TPR-like_helical_dom_sf"/>
</dbReference>
<evidence type="ECO:0000259" key="1">
    <source>
        <dbReference type="Pfam" id="PF17128"/>
    </source>
</evidence>
<dbReference type="SUPFAM" id="SSF48452">
    <property type="entry name" value="TPR-like"/>
    <property type="match status" value="1"/>
</dbReference>
<evidence type="ECO:0000313" key="2">
    <source>
        <dbReference type="EMBL" id="HIW86371.1"/>
    </source>
</evidence>
<name>A0A9D1UH43_9FIRM</name>